<dbReference type="RefSeq" id="WP_129454132.1">
    <property type="nucleotide sequence ID" value="NZ_JACXYX010000009.1"/>
</dbReference>
<reference evidence="3 4" key="1">
    <citation type="submission" date="2019-01" db="EMBL/GenBank/DDBJ databases">
        <title>Novel species of Nocardioides.</title>
        <authorList>
            <person name="Liu Q."/>
            <person name="Xin Y.-H."/>
        </authorList>
    </citation>
    <scope>NUCLEOTIDE SEQUENCE [LARGE SCALE GENOMIC DNA]</scope>
    <source>
        <strain evidence="3 4">CGMCC 4.6875</strain>
    </source>
</reference>
<comment type="caution">
    <text evidence="3">The sequence shown here is derived from an EMBL/GenBank/DDBJ whole genome shotgun (WGS) entry which is preliminary data.</text>
</comment>
<dbReference type="Proteomes" id="UP000293291">
    <property type="component" value="Unassembled WGS sequence"/>
</dbReference>
<feature type="transmembrane region" description="Helical" evidence="2">
    <location>
        <begin position="35"/>
        <end position="52"/>
    </location>
</feature>
<dbReference type="EMBL" id="SDWU01000006">
    <property type="protein sequence ID" value="RYC03141.1"/>
    <property type="molecule type" value="Genomic_DNA"/>
</dbReference>
<evidence type="ECO:0000256" key="1">
    <source>
        <dbReference type="SAM" id="MobiDB-lite"/>
    </source>
</evidence>
<dbReference type="AlphaFoldDB" id="A0A4Q2SEH4"/>
<evidence type="ECO:0008006" key="5">
    <source>
        <dbReference type="Google" id="ProtNLM"/>
    </source>
</evidence>
<evidence type="ECO:0000256" key="2">
    <source>
        <dbReference type="SAM" id="Phobius"/>
    </source>
</evidence>
<keyword evidence="2" id="KW-0812">Transmembrane</keyword>
<protein>
    <recommendedName>
        <fullName evidence="5">Cytochrome c oxidase assembly protein</fullName>
    </recommendedName>
</protein>
<feature type="transmembrane region" description="Helical" evidence="2">
    <location>
        <begin position="110"/>
        <end position="131"/>
    </location>
</feature>
<evidence type="ECO:0000313" key="4">
    <source>
        <dbReference type="Proteomes" id="UP000293291"/>
    </source>
</evidence>
<name>A0A4Q2SEH4_9ACTN</name>
<feature type="compositionally biased region" description="Polar residues" evidence="1">
    <location>
        <begin position="147"/>
        <end position="156"/>
    </location>
</feature>
<keyword evidence="2" id="KW-1133">Transmembrane helix</keyword>
<evidence type="ECO:0000313" key="3">
    <source>
        <dbReference type="EMBL" id="RYC03141.1"/>
    </source>
</evidence>
<dbReference type="OrthoDB" id="4871249at2"/>
<keyword evidence="2" id="KW-0472">Membrane</keyword>
<keyword evidence="4" id="KW-1185">Reference proteome</keyword>
<sequence length="163" mass="17538">MRTPLILLGLVWIAFLVVFPFAAMGDTSFLHIGFHLVQMPLLVTATVLAWRYRRAAVTRTQRVLGWVLSVSLPAAVVGVVLELVTAVVRLGEDGWVNKDTADVWERGPHALVASLTVPSLMVSMLAVLALVATTAVQGRRHAETDGPGQSSPTTAVVTHHAEQ</sequence>
<gene>
    <name evidence="3" type="ORF">EUA07_06155</name>
</gene>
<feature type="transmembrane region" description="Helical" evidence="2">
    <location>
        <begin position="64"/>
        <end position="90"/>
    </location>
</feature>
<feature type="region of interest" description="Disordered" evidence="1">
    <location>
        <begin position="139"/>
        <end position="163"/>
    </location>
</feature>
<accession>A0A4Q2SEH4</accession>
<organism evidence="3 4">
    <name type="scientific">Nocardioides ganghwensis</name>
    <dbReference type="NCBI Taxonomy" id="252230"/>
    <lineage>
        <taxon>Bacteria</taxon>
        <taxon>Bacillati</taxon>
        <taxon>Actinomycetota</taxon>
        <taxon>Actinomycetes</taxon>
        <taxon>Propionibacteriales</taxon>
        <taxon>Nocardioidaceae</taxon>
        <taxon>Nocardioides</taxon>
    </lineage>
</organism>
<proteinExistence type="predicted"/>